<name>A0ABP8J2D7_9ACTN</name>
<dbReference type="Proteomes" id="UP001500635">
    <property type="component" value="Unassembled WGS sequence"/>
</dbReference>
<gene>
    <name evidence="1" type="ORF">GCM10023147_02740</name>
</gene>
<protein>
    <submittedName>
        <fullName evidence="1">Uncharacterized protein</fullName>
    </submittedName>
</protein>
<comment type="caution">
    <text evidence="1">The sequence shown here is derived from an EMBL/GenBank/DDBJ whole genome shotgun (WGS) entry which is preliminary data.</text>
</comment>
<sequence>MFSASDFTIDVIVTKSHCFGSAGCNVSYTITPHYIGSTADLAGADVRVIYRVLGGEEPVTDSFTLTGTSVPYTDESTLETESSDYKLTAEVTQVVDQ</sequence>
<keyword evidence="2" id="KW-1185">Reference proteome</keyword>
<dbReference type="EMBL" id="BAABFR010000002">
    <property type="protein sequence ID" value="GAA4383471.1"/>
    <property type="molecule type" value="Genomic_DNA"/>
</dbReference>
<accession>A0ABP8J2D7</accession>
<proteinExistence type="predicted"/>
<evidence type="ECO:0000313" key="1">
    <source>
        <dbReference type="EMBL" id="GAA4383471.1"/>
    </source>
</evidence>
<reference evidence="2" key="1">
    <citation type="journal article" date="2019" name="Int. J. Syst. Evol. Microbiol.">
        <title>The Global Catalogue of Microorganisms (GCM) 10K type strain sequencing project: providing services to taxonomists for standard genome sequencing and annotation.</title>
        <authorList>
            <consortium name="The Broad Institute Genomics Platform"/>
            <consortium name="The Broad Institute Genome Sequencing Center for Infectious Disease"/>
            <person name="Wu L."/>
            <person name="Ma J."/>
        </authorList>
    </citation>
    <scope>NUCLEOTIDE SEQUENCE [LARGE SCALE GENOMIC DNA]</scope>
    <source>
        <strain evidence="2">JCM 17688</strain>
    </source>
</reference>
<dbReference type="RefSeq" id="WP_344989790.1">
    <property type="nucleotide sequence ID" value="NZ_BAABFR010000002.1"/>
</dbReference>
<organism evidence="1 2">
    <name type="scientific">Tsukamurella soli</name>
    <dbReference type="NCBI Taxonomy" id="644556"/>
    <lineage>
        <taxon>Bacteria</taxon>
        <taxon>Bacillati</taxon>
        <taxon>Actinomycetota</taxon>
        <taxon>Actinomycetes</taxon>
        <taxon>Mycobacteriales</taxon>
        <taxon>Tsukamurellaceae</taxon>
        <taxon>Tsukamurella</taxon>
    </lineage>
</organism>
<evidence type="ECO:0000313" key="2">
    <source>
        <dbReference type="Proteomes" id="UP001500635"/>
    </source>
</evidence>